<gene>
    <name evidence="2" type="ORF">E1298_02045</name>
</gene>
<organism evidence="2 3">
    <name type="scientific">Actinomadura rubrisoli</name>
    <dbReference type="NCBI Taxonomy" id="2530368"/>
    <lineage>
        <taxon>Bacteria</taxon>
        <taxon>Bacillati</taxon>
        <taxon>Actinomycetota</taxon>
        <taxon>Actinomycetes</taxon>
        <taxon>Streptosporangiales</taxon>
        <taxon>Thermomonosporaceae</taxon>
        <taxon>Actinomadura</taxon>
    </lineage>
</organism>
<evidence type="ECO:0000313" key="2">
    <source>
        <dbReference type="EMBL" id="TDD96786.1"/>
    </source>
</evidence>
<protein>
    <submittedName>
        <fullName evidence="2">Sulfotransferase</fullName>
    </submittedName>
</protein>
<dbReference type="InterPro" id="IPR026634">
    <property type="entry name" value="TPST-like"/>
</dbReference>
<dbReference type="GO" id="GO:0008476">
    <property type="term" value="F:protein-tyrosine sulfotransferase activity"/>
    <property type="evidence" value="ECO:0007669"/>
    <property type="project" value="InterPro"/>
</dbReference>
<dbReference type="OrthoDB" id="9777890at2"/>
<evidence type="ECO:0000313" key="3">
    <source>
        <dbReference type="Proteomes" id="UP000294513"/>
    </source>
</evidence>
<reference evidence="2 3" key="1">
    <citation type="submission" date="2019-03" db="EMBL/GenBank/DDBJ databases">
        <title>Draft genome sequences of novel Actinobacteria.</title>
        <authorList>
            <person name="Sahin N."/>
            <person name="Ay H."/>
            <person name="Saygin H."/>
        </authorList>
    </citation>
    <scope>NUCLEOTIDE SEQUENCE [LARGE SCALE GENOMIC DNA]</scope>
    <source>
        <strain evidence="2 3">H3C3</strain>
    </source>
</reference>
<sequence>MADPFVLIVGAERSGTTVLRGMLDCHSELAVLYESHVVTELDAAFVRRDDGTLNVDAFAKAFIEHRWFKRWELSENEVVTGLRAADPIFYADAIRSLFALYARLRGKRLYGDKSPSYIFRMTHIAERFPEARFVHLVRDGRDAARSLQQAPWGPDDFAGAVRYWRDWLEAGLRAGHRLGPQRYMESRYERLVAEPEETLSEICEFLGLNYESRMLGFHRRADEVLRHERPRYHEHLAEPLRGDIRDWRRDLDDGDLRTFERLAGEVNRSLGYQGGVGR</sequence>
<dbReference type="PANTHER" id="PTHR12788">
    <property type="entry name" value="PROTEIN-TYROSINE SULFOTRANSFERASE 2"/>
    <property type="match status" value="1"/>
</dbReference>
<dbReference type="Proteomes" id="UP000294513">
    <property type="component" value="Unassembled WGS sequence"/>
</dbReference>
<dbReference type="Gene3D" id="3.40.50.300">
    <property type="entry name" value="P-loop containing nucleotide triphosphate hydrolases"/>
    <property type="match status" value="1"/>
</dbReference>
<dbReference type="RefSeq" id="WP_131889004.1">
    <property type="nucleotide sequence ID" value="NZ_SMKU01000004.1"/>
</dbReference>
<dbReference type="AlphaFoldDB" id="A0A4R5CD58"/>
<keyword evidence="3" id="KW-1185">Reference proteome</keyword>
<dbReference type="Pfam" id="PF13469">
    <property type="entry name" value="Sulfotransfer_3"/>
    <property type="match status" value="1"/>
</dbReference>
<dbReference type="SUPFAM" id="SSF52540">
    <property type="entry name" value="P-loop containing nucleoside triphosphate hydrolases"/>
    <property type="match status" value="1"/>
</dbReference>
<name>A0A4R5CD58_9ACTN</name>
<keyword evidence="1 2" id="KW-0808">Transferase</keyword>
<dbReference type="EMBL" id="SMKU01000004">
    <property type="protein sequence ID" value="TDD96786.1"/>
    <property type="molecule type" value="Genomic_DNA"/>
</dbReference>
<comment type="caution">
    <text evidence="2">The sequence shown here is derived from an EMBL/GenBank/DDBJ whole genome shotgun (WGS) entry which is preliminary data.</text>
</comment>
<dbReference type="InterPro" id="IPR027417">
    <property type="entry name" value="P-loop_NTPase"/>
</dbReference>
<evidence type="ECO:0000256" key="1">
    <source>
        <dbReference type="ARBA" id="ARBA00022679"/>
    </source>
</evidence>
<proteinExistence type="predicted"/>
<accession>A0A4R5CD58</accession>
<dbReference type="PANTHER" id="PTHR12788:SF10">
    <property type="entry name" value="PROTEIN-TYROSINE SULFOTRANSFERASE"/>
    <property type="match status" value="1"/>
</dbReference>